<comment type="subcellular location">
    <subcellularLocation>
        <location evidence="1">Cytoplasm</location>
    </subcellularLocation>
</comment>
<dbReference type="GO" id="GO:0046914">
    <property type="term" value="F:transition metal ion binding"/>
    <property type="evidence" value="ECO:0007669"/>
    <property type="project" value="InterPro"/>
</dbReference>
<evidence type="ECO:0000256" key="3">
    <source>
        <dbReference type="ARBA" id="ARBA00011738"/>
    </source>
</evidence>
<protein>
    <submittedName>
        <fullName evidence="10">DtxR family Mn-dependent transcriptional regulator</fullName>
    </submittedName>
</protein>
<dbReference type="InterPro" id="IPR022689">
    <property type="entry name" value="Iron_dep_repressor"/>
</dbReference>
<dbReference type="Proteomes" id="UP000592181">
    <property type="component" value="Unassembled WGS sequence"/>
</dbReference>
<evidence type="ECO:0000313" key="11">
    <source>
        <dbReference type="Proteomes" id="UP000592181"/>
    </source>
</evidence>
<comment type="subunit">
    <text evidence="3">Homodimer.</text>
</comment>
<name>A0A852XES9_9MICO</name>
<dbReference type="GO" id="GO:0003700">
    <property type="term" value="F:DNA-binding transcription factor activity"/>
    <property type="evidence" value="ECO:0007669"/>
    <property type="project" value="InterPro"/>
</dbReference>
<keyword evidence="5" id="KW-0408">Iron</keyword>
<dbReference type="GO" id="GO:0045892">
    <property type="term" value="P:negative regulation of DNA-templated transcription"/>
    <property type="evidence" value="ECO:0007669"/>
    <property type="project" value="TreeGrafter"/>
</dbReference>
<dbReference type="GO" id="GO:0046983">
    <property type="term" value="F:protein dimerization activity"/>
    <property type="evidence" value="ECO:0007669"/>
    <property type="project" value="InterPro"/>
</dbReference>
<dbReference type="SUPFAM" id="SSF46785">
    <property type="entry name" value="Winged helix' DNA-binding domain"/>
    <property type="match status" value="1"/>
</dbReference>
<keyword evidence="7" id="KW-0238">DNA-binding</keyword>
<keyword evidence="8" id="KW-0804">Transcription</keyword>
<feature type="domain" description="HTH dtxR-type" evidence="9">
    <location>
        <begin position="4"/>
        <end position="65"/>
    </location>
</feature>
<accession>A0A852XES9</accession>
<dbReference type="EMBL" id="JACBZX010000001">
    <property type="protein sequence ID" value="NYG37025.1"/>
    <property type="molecule type" value="Genomic_DNA"/>
</dbReference>
<dbReference type="GO" id="GO:0005737">
    <property type="term" value="C:cytoplasm"/>
    <property type="evidence" value="ECO:0007669"/>
    <property type="project" value="UniProtKB-SubCell"/>
</dbReference>
<dbReference type="SMART" id="SM00529">
    <property type="entry name" value="HTH_DTXR"/>
    <property type="match status" value="1"/>
</dbReference>
<dbReference type="InterPro" id="IPR038157">
    <property type="entry name" value="FeoA_core_dom"/>
</dbReference>
<dbReference type="Pfam" id="PF01325">
    <property type="entry name" value="Fe_dep_repress"/>
    <property type="match status" value="1"/>
</dbReference>
<evidence type="ECO:0000256" key="6">
    <source>
        <dbReference type="ARBA" id="ARBA00023015"/>
    </source>
</evidence>
<dbReference type="RefSeq" id="WP_179462457.1">
    <property type="nucleotide sequence ID" value="NZ_JACBZX010000001.1"/>
</dbReference>
<evidence type="ECO:0000259" key="9">
    <source>
        <dbReference type="PROSITE" id="PS50944"/>
    </source>
</evidence>
<keyword evidence="4" id="KW-0963">Cytoplasm</keyword>
<evidence type="ECO:0000256" key="8">
    <source>
        <dbReference type="ARBA" id="ARBA00023163"/>
    </source>
</evidence>
<evidence type="ECO:0000256" key="5">
    <source>
        <dbReference type="ARBA" id="ARBA00023004"/>
    </source>
</evidence>
<dbReference type="InterPro" id="IPR036388">
    <property type="entry name" value="WH-like_DNA-bd_sf"/>
</dbReference>
<evidence type="ECO:0000256" key="1">
    <source>
        <dbReference type="ARBA" id="ARBA00004496"/>
    </source>
</evidence>
<dbReference type="InterPro" id="IPR036421">
    <property type="entry name" value="Fe_dep_repressor_sf"/>
</dbReference>
<evidence type="ECO:0000256" key="2">
    <source>
        <dbReference type="ARBA" id="ARBA00007871"/>
    </source>
</evidence>
<dbReference type="Gene3D" id="1.10.10.10">
    <property type="entry name" value="Winged helix-like DNA-binding domain superfamily/Winged helix DNA-binding domain"/>
    <property type="match status" value="1"/>
</dbReference>
<dbReference type="Gene3D" id="2.30.30.90">
    <property type="match status" value="1"/>
</dbReference>
<dbReference type="Gene3D" id="1.10.60.10">
    <property type="entry name" value="Iron dependent repressor, metal binding and dimerisation domain"/>
    <property type="match status" value="1"/>
</dbReference>
<keyword evidence="11" id="KW-1185">Reference proteome</keyword>
<dbReference type="Pfam" id="PF02742">
    <property type="entry name" value="Fe_dep_repr_C"/>
    <property type="match status" value="1"/>
</dbReference>
<dbReference type="GO" id="GO:0003677">
    <property type="term" value="F:DNA binding"/>
    <property type="evidence" value="ECO:0007669"/>
    <property type="project" value="UniProtKB-KW"/>
</dbReference>
<dbReference type="InterPro" id="IPR050536">
    <property type="entry name" value="DtxR_MntR_Metal-Reg"/>
</dbReference>
<dbReference type="InterPro" id="IPR036390">
    <property type="entry name" value="WH_DNA-bd_sf"/>
</dbReference>
<keyword evidence="6" id="KW-0805">Transcription regulation</keyword>
<gene>
    <name evidence="10" type="ORF">BJY28_001494</name>
</gene>
<evidence type="ECO:0000313" key="10">
    <source>
        <dbReference type="EMBL" id="NYG37025.1"/>
    </source>
</evidence>
<dbReference type="AlphaFoldDB" id="A0A852XES9"/>
<proteinExistence type="inferred from homology"/>
<evidence type="ECO:0000256" key="4">
    <source>
        <dbReference type="ARBA" id="ARBA00022490"/>
    </source>
</evidence>
<dbReference type="InterPro" id="IPR001367">
    <property type="entry name" value="Fe_dep_repressor"/>
</dbReference>
<reference evidence="10 11" key="1">
    <citation type="submission" date="2020-07" db="EMBL/GenBank/DDBJ databases">
        <title>Sequencing the genomes of 1000 actinobacteria strains.</title>
        <authorList>
            <person name="Klenk H.-P."/>
        </authorList>
    </citation>
    <scope>NUCLEOTIDE SEQUENCE [LARGE SCALE GENOMIC DNA]</scope>
    <source>
        <strain evidence="10 11">DSM 24723</strain>
    </source>
</reference>
<dbReference type="PANTHER" id="PTHR33238:SF10">
    <property type="entry name" value="IRON-DEPENDENT REPRESSOR IDER"/>
    <property type="match status" value="1"/>
</dbReference>
<dbReference type="InterPro" id="IPR022687">
    <property type="entry name" value="HTH_DTXR"/>
</dbReference>
<dbReference type="SUPFAM" id="SSF47979">
    <property type="entry name" value="Iron-dependent repressor protein, dimerization domain"/>
    <property type="match status" value="1"/>
</dbReference>
<sequence length="239" mass="26620">MKDLVDTTEMYLRTIFELDEEGIAPMRARIAERLGHSGPTVSQTVARMERDGLLRVGDDRHLVLSEEGRQLATRVMRKHRLAERLLVDVIGLEWEFVHDEACRWEHVMSDRVELKIVELLDEHHESPYGTPIPGLDDLLGEAPSGETFLEGLRSLAQVVDETDGDEAVGCRVRRIGEPAQVDGEALALLREARLRPGEPVDVRGDGDRVLVTRPGGDDGVSLPREVAEHVFVEPLTADA</sequence>
<evidence type="ECO:0000256" key="7">
    <source>
        <dbReference type="ARBA" id="ARBA00023125"/>
    </source>
</evidence>
<dbReference type="FunFam" id="1.10.60.10:FF:000001">
    <property type="entry name" value="Iron dependent repressor"/>
    <property type="match status" value="1"/>
</dbReference>
<dbReference type="InterPro" id="IPR008988">
    <property type="entry name" value="Transcriptional_repressor_C"/>
</dbReference>
<dbReference type="PANTHER" id="PTHR33238">
    <property type="entry name" value="IRON (METAL) DEPENDENT REPRESSOR, DTXR FAMILY"/>
    <property type="match status" value="1"/>
</dbReference>
<comment type="similarity">
    <text evidence="2">Belongs to the DtxR/MntR family.</text>
</comment>
<organism evidence="10 11">
    <name type="scientific">Janibacter alkaliphilus</name>
    <dbReference type="NCBI Taxonomy" id="1069963"/>
    <lineage>
        <taxon>Bacteria</taxon>
        <taxon>Bacillati</taxon>
        <taxon>Actinomycetota</taxon>
        <taxon>Actinomycetes</taxon>
        <taxon>Micrococcales</taxon>
        <taxon>Intrasporangiaceae</taxon>
        <taxon>Janibacter</taxon>
    </lineage>
</organism>
<dbReference type="PROSITE" id="PS50944">
    <property type="entry name" value="HTH_DTXR"/>
    <property type="match status" value="1"/>
</dbReference>
<dbReference type="SUPFAM" id="SSF50037">
    <property type="entry name" value="C-terminal domain of transcriptional repressors"/>
    <property type="match status" value="1"/>
</dbReference>
<comment type="caution">
    <text evidence="10">The sequence shown here is derived from an EMBL/GenBank/DDBJ whole genome shotgun (WGS) entry which is preliminary data.</text>
</comment>